<feature type="region of interest" description="Disordered" evidence="1">
    <location>
        <begin position="1"/>
        <end position="47"/>
    </location>
</feature>
<proteinExistence type="predicted"/>
<name>A0A1I7X2W0_HETBA</name>
<accession>A0A1I7X2W0</accession>
<dbReference type="WBParaSite" id="Hba_11803">
    <property type="protein sequence ID" value="Hba_11803"/>
    <property type="gene ID" value="Hba_11803"/>
</dbReference>
<dbReference type="AlphaFoldDB" id="A0A1I7X2W0"/>
<evidence type="ECO:0000313" key="3">
    <source>
        <dbReference type="WBParaSite" id="Hba_11803"/>
    </source>
</evidence>
<protein>
    <submittedName>
        <fullName evidence="3">Bravo_FIGEY domain-containing protein</fullName>
    </submittedName>
</protein>
<organism evidence="2 3">
    <name type="scientific">Heterorhabditis bacteriophora</name>
    <name type="common">Entomopathogenic nematode worm</name>
    <dbReference type="NCBI Taxonomy" id="37862"/>
    <lineage>
        <taxon>Eukaryota</taxon>
        <taxon>Metazoa</taxon>
        <taxon>Ecdysozoa</taxon>
        <taxon>Nematoda</taxon>
        <taxon>Chromadorea</taxon>
        <taxon>Rhabditida</taxon>
        <taxon>Rhabditina</taxon>
        <taxon>Rhabditomorpha</taxon>
        <taxon>Strongyloidea</taxon>
        <taxon>Heterorhabditidae</taxon>
        <taxon>Heterorhabditis</taxon>
    </lineage>
</organism>
<dbReference type="Proteomes" id="UP000095283">
    <property type="component" value="Unplaced"/>
</dbReference>
<reference evidence="3" key="1">
    <citation type="submission" date="2016-11" db="UniProtKB">
        <authorList>
            <consortium name="WormBaseParasite"/>
        </authorList>
    </citation>
    <scope>IDENTIFICATION</scope>
</reference>
<evidence type="ECO:0000256" key="1">
    <source>
        <dbReference type="SAM" id="MobiDB-lite"/>
    </source>
</evidence>
<sequence length="47" mass="5218">MMDEDELLSGPFTVDELQSGESGLVRYGPSPDSIRSLHDEPYSSPYL</sequence>
<keyword evidence="2" id="KW-1185">Reference proteome</keyword>
<evidence type="ECO:0000313" key="2">
    <source>
        <dbReference type="Proteomes" id="UP000095283"/>
    </source>
</evidence>